<feature type="compositionally biased region" description="Basic residues" evidence="1">
    <location>
        <begin position="551"/>
        <end position="560"/>
    </location>
</feature>
<name>A0A811BQW1_9VIRU</name>
<dbReference type="SMART" id="SM00855">
    <property type="entry name" value="PGAM"/>
    <property type="match status" value="1"/>
</dbReference>
<organism evidence="2 3">
    <name type="scientific">Pandoravirus japonicus</name>
    <dbReference type="NCBI Taxonomy" id="2823154"/>
    <lineage>
        <taxon>Viruses</taxon>
        <taxon>Pandoravirus</taxon>
    </lineage>
</organism>
<dbReference type="Gene3D" id="3.40.50.1240">
    <property type="entry name" value="Phosphoglycerate mutase-like"/>
    <property type="match status" value="1"/>
</dbReference>
<dbReference type="CDD" id="cd07067">
    <property type="entry name" value="HP_PGM_like"/>
    <property type="match status" value="1"/>
</dbReference>
<feature type="compositionally biased region" description="Basic and acidic residues" evidence="1">
    <location>
        <begin position="499"/>
        <end position="508"/>
    </location>
</feature>
<feature type="region of interest" description="Disordered" evidence="1">
    <location>
        <begin position="359"/>
        <end position="383"/>
    </location>
</feature>
<feature type="compositionally biased region" description="Basic residues" evidence="1">
    <location>
        <begin position="233"/>
        <end position="242"/>
    </location>
</feature>
<evidence type="ECO:0000256" key="1">
    <source>
        <dbReference type="SAM" id="MobiDB-lite"/>
    </source>
</evidence>
<feature type="compositionally biased region" description="Basic and acidic residues" evidence="1">
    <location>
        <begin position="212"/>
        <end position="232"/>
    </location>
</feature>
<evidence type="ECO:0000313" key="3">
    <source>
        <dbReference type="Proteomes" id="UP001253637"/>
    </source>
</evidence>
<protein>
    <submittedName>
        <fullName evidence="2">PGAM histidine phosphatase domain containing protein</fullName>
    </submittedName>
</protein>
<dbReference type="PANTHER" id="PTHR16469:SF27">
    <property type="entry name" value="UBIQUITIN-ASSOCIATED AND SH3 DOMAIN-CONTAINING BA-RELATED"/>
    <property type="match status" value="1"/>
</dbReference>
<feature type="region of interest" description="Disordered" evidence="1">
    <location>
        <begin position="481"/>
        <end position="579"/>
    </location>
</feature>
<dbReference type="InterPro" id="IPR013078">
    <property type="entry name" value="His_Pase_superF_clade-1"/>
</dbReference>
<dbReference type="EMBL" id="LC625835">
    <property type="protein sequence ID" value="BCU03507.1"/>
    <property type="molecule type" value="Genomic_DNA"/>
</dbReference>
<accession>A0A811BQW1</accession>
<proteinExistence type="predicted"/>
<dbReference type="InterPro" id="IPR029033">
    <property type="entry name" value="His_PPase_superfam"/>
</dbReference>
<feature type="region of interest" description="Disordered" evidence="1">
    <location>
        <begin position="172"/>
        <end position="242"/>
    </location>
</feature>
<sequence>MYVSLPVGLARRYYGTAADLSPRPRGVSCSRIVFLLVAVANHKWRAAPVHIPKKKGPCRSQIVGVRPLSRPAAGQDDAPRKAQKSERATEAIFFVGRPIGPTAPKKGQKKVACFPLPFSPCAKVVFLFVRTCAHSWPWRLSLSFVLWRACASIFSLASCGTVGRRALSTCASMRARAPQSRRRRQTATRSAASRKKDALAHSHTHTRTRTSSAKDKEDARAHPKARQRDKLRERKKKGKKKRTFFSCVEAAADKKMPSSPSTASPPPLLLYIRHGDDHHDARREARYPKHDHPLNRQGKARAARMARNLVERYGAPTAVYCSPFKRARQTATIMMDALDDGDRARVTIDPGLSRYFSRREQRRPSVGSDTHEAGPPPIRERNGEFGRRCRRQYKRVVARHFFKPNGDAVERSRDERPVVWCITHALVMRRVAERIGVVVPDDHVPFLGWFVARPRTSRPVMRGLSDHGLGRECPERALVAARDVGGARRRQRRRKHDHKATGDTDGGRDRKRRRGDRAAASDAKGRDHARNPKRHVADVKDRKQTKETRDRHRRTKRPRIRLCLEEKAKRRPRAPAMGA</sequence>
<dbReference type="Proteomes" id="UP001253637">
    <property type="component" value="Segment"/>
</dbReference>
<evidence type="ECO:0000313" key="2">
    <source>
        <dbReference type="EMBL" id="BCU03507.1"/>
    </source>
</evidence>
<reference evidence="2" key="1">
    <citation type="submission" date="2021-04" db="EMBL/GenBank/DDBJ databases">
        <title>Draft Genome Sequence of Pandoravirus japonicus, Isolated from the Sabaishi River of Niigata, Japan.</title>
        <authorList>
            <person name="Hosokawa N."/>
            <person name="Takahashi H."/>
            <person name="Aoki K."/>
            <person name="Takemura M."/>
        </authorList>
    </citation>
    <scope>NUCLEOTIDE SEQUENCE</scope>
</reference>
<dbReference type="Pfam" id="PF00300">
    <property type="entry name" value="His_Phos_1"/>
    <property type="match status" value="1"/>
</dbReference>
<feature type="compositionally biased region" description="Basic and acidic residues" evidence="1">
    <location>
        <begin position="516"/>
        <end position="550"/>
    </location>
</feature>
<dbReference type="SUPFAM" id="SSF53254">
    <property type="entry name" value="Phosphoglycerate mutase-like"/>
    <property type="match status" value="1"/>
</dbReference>
<dbReference type="PANTHER" id="PTHR16469">
    <property type="entry name" value="UBIQUITIN-ASSOCIATED AND SH3 DOMAIN-CONTAINING BA-RELATED"/>
    <property type="match status" value="1"/>
</dbReference>
<feature type="compositionally biased region" description="Basic residues" evidence="1">
    <location>
        <begin position="487"/>
        <end position="498"/>
    </location>
</feature>
<dbReference type="InterPro" id="IPR051710">
    <property type="entry name" value="Phosphatase_SH3-domain"/>
</dbReference>